<feature type="domain" description="SLH" evidence="2">
    <location>
        <begin position="33"/>
        <end position="96"/>
    </location>
</feature>
<feature type="domain" description="SLH" evidence="2">
    <location>
        <begin position="99"/>
        <end position="162"/>
    </location>
</feature>
<protein>
    <submittedName>
        <fullName evidence="3">S-layer homology domain-containing protein</fullName>
    </submittedName>
</protein>
<dbReference type="Pfam" id="PF00395">
    <property type="entry name" value="SLH"/>
    <property type="match status" value="2"/>
</dbReference>
<proteinExistence type="predicted"/>
<dbReference type="Proteomes" id="UP001165962">
    <property type="component" value="Unassembled WGS sequence"/>
</dbReference>
<keyword evidence="1" id="KW-0732">Signal</keyword>
<evidence type="ECO:0000256" key="1">
    <source>
        <dbReference type="SAM" id="SignalP"/>
    </source>
</evidence>
<evidence type="ECO:0000313" key="3">
    <source>
        <dbReference type="EMBL" id="NHN34430.1"/>
    </source>
</evidence>
<dbReference type="PROSITE" id="PS51272">
    <property type="entry name" value="SLH"/>
    <property type="match status" value="2"/>
</dbReference>
<organism evidence="3 4">
    <name type="scientific">Paenibacillus agricola</name>
    <dbReference type="NCBI Taxonomy" id="2716264"/>
    <lineage>
        <taxon>Bacteria</taxon>
        <taxon>Bacillati</taxon>
        <taxon>Bacillota</taxon>
        <taxon>Bacilli</taxon>
        <taxon>Bacillales</taxon>
        <taxon>Paenibacillaceae</taxon>
        <taxon>Paenibacillus</taxon>
    </lineage>
</organism>
<accession>A0ABX0JD74</accession>
<name>A0ABX0JD74_9BACL</name>
<sequence length="544" mass="56300">MKRPKKTLILIASAALAFSMFSSTLMADTIKTSSDFKDLASVDTGLKAKIDSLLAKGVFEGVSGDSFGISQNMTRAQFAKVAALIFGLPVDASNQTSSFSDVRASDAANGWAIPYIEAARKAGLIDGITDTTFAPGDNVTIGQLDTVLVKGLGKSVQVNTLPWYANAVLQAQNLGIHPDGKSGDAAAARSDLVTGAYGAEQAYQSLKDQALVSLTTVQASDNQLVLVTLDKAVDTAKATLTLSKDGTVIPTTFTWNTDRKSASLTLSSDNKLSNGSYVVTLGGLVGTAIQTASGTFTFTTSSSTGGMDYTINGNYDLSNVLDSGLTALATGANGFATKTDAENPTTSKFAKEITIKATNSGQEVAVPGLIQSITSQNPTVVKTGISTDHKGYILGIKAGSSTINIIYSTISGETKQVSIPVTVKTENVAASLITAETSSFKATVSGSVYGGSGQFNAFDAMDLTVTDNYGIKYEDEEVAQYNFALGVVFFAGDIAADPAGGAVGTVSLDLDGTVHINGNVSSFTLTALLMNGTRAYTAIEVVKN</sequence>
<gene>
    <name evidence="3" type="ORF">G9U52_32065</name>
</gene>
<feature type="chain" id="PRO_5045106429" evidence="1">
    <location>
        <begin position="28"/>
        <end position="544"/>
    </location>
</feature>
<dbReference type="InterPro" id="IPR001119">
    <property type="entry name" value="SLH_dom"/>
</dbReference>
<dbReference type="RefSeq" id="WP_166155368.1">
    <property type="nucleotide sequence ID" value="NZ_JAAOIW010000019.1"/>
</dbReference>
<evidence type="ECO:0000313" key="4">
    <source>
        <dbReference type="Proteomes" id="UP001165962"/>
    </source>
</evidence>
<keyword evidence="4" id="KW-1185">Reference proteome</keyword>
<feature type="signal peptide" evidence="1">
    <location>
        <begin position="1"/>
        <end position="27"/>
    </location>
</feature>
<dbReference type="EMBL" id="JAAOIW010000019">
    <property type="protein sequence ID" value="NHN34430.1"/>
    <property type="molecule type" value="Genomic_DNA"/>
</dbReference>
<comment type="caution">
    <text evidence="3">The sequence shown here is derived from an EMBL/GenBank/DDBJ whole genome shotgun (WGS) entry which is preliminary data.</text>
</comment>
<reference evidence="3" key="1">
    <citation type="submission" date="2020-03" db="EMBL/GenBank/DDBJ databases">
        <title>Draft sequencing of Paenibacilllus sp. S3N08.</title>
        <authorList>
            <person name="Kim D.-U."/>
        </authorList>
    </citation>
    <scope>NUCLEOTIDE SEQUENCE</scope>
    <source>
        <strain evidence="3">S3N08</strain>
    </source>
</reference>
<evidence type="ECO:0000259" key="2">
    <source>
        <dbReference type="PROSITE" id="PS51272"/>
    </source>
</evidence>